<reference evidence="2 3" key="1">
    <citation type="submission" date="2013-04" db="EMBL/GenBank/DDBJ databases">
        <title>The Genome Sequence of Parabacteroides gordonii DSM 23371.</title>
        <authorList>
            <consortium name="The Broad Institute Genomics Platform"/>
            <person name="Earl A."/>
            <person name="Ward D."/>
            <person name="Feldgarden M."/>
            <person name="Gevers D."/>
            <person name="Martens E."/>
            <person name="Sakamoto M."/>
            <person name="Benno Y."/>
            <person name="Suzuki N."/>
            <person name="Matsunaga N."/>
            <person name="Koshihara K."/>
            <person name="Seki M."/>
            <person name="Komiya H."/>
            <person name="Walker B."/>
            <person name="Young S."/>
            <person name="Zeng Q."/>
            <person name="Gargeya S."/>
            <person name="Fitzgerald M."/>
            <person name="Haas B."/>
            <person name="Abouelleil A."/>
            <person name="Allen A.W."/>
            <person name="Alvarado L."/>
            <person name="Arachchi H.M."/>
            <person name="Berlin A.M."/>
            <person name="Chapman S.B."/>
            <person name="Gainer-Dewar J."/>
            <person name="Goldberg J."/>
            <person name="Griggs A."/>
            <person name="Gujja S."/>
            <person name="Hansen M."/>
            <person name="Howarth C."/>
            <person name="Imamovic A."/>
            <person name="Ireland A."/>
            <person name="Larimer J."/>
            <person name="McCowan C."/>
            <person name="Murphy C."/>
            <person name="Pearson M."/>
            <person name="Poon T.W."/>
            <person name="Priest M."/>
            <person name="Roberts A."/>
            <person name="Saif S."/>
            <person name="Shea T."/>
            <person name="Sisk P."/>
            <person name="Sykes S."/>
            <person name="Wortman J."/>
            <person name="Nusbaum C."/>
            <person name="Birren B."/>
        </authorList>
    </citation>
    <scope>NUCLEOTIDE SEQUENCE [LARGE SCALE GENOMIC DNA]</scope>
    <source>
        <strain evidence="2 3">MS-1</strain>
    </source>
</reference>
<evidence type="ECO:0000313" key="2">
    <source>
        <dbReference type="EMBL" id="KKB56662.1"/>
    </source>
</evidence>
<protein>
    <recommendedName>
        <fullName evidence="1">Bro-N domain-containing protein</fullName>
    </recommendedName>
</protein>
<dbReference type="Pfam" id="PF02498">
    <property type="entry name" value="Bro-N"/>
    <property type="match status" value="1"/>
</dbReference>
<proteinExistence type="predicted"/>
<accession>A0A0F5JGS9</accession>
<dbReference type="Proteomes" id="UP000033035">
    <property type="component" value="Unassembled WGS sequence"/>
</dbReference>
<feature type="domain" description="Bro-N" evidence="1">
    <location>
        <begin position="19"/>
        <end position="110"/>
    </location>
</feature>
<dbReference type="STRING" id="1203610.HMPREF1536_02298"/>
<name>A0A0F5JGS9_9BACT</name>
<dbReference type="PATRIC" id="fig|1203610.3.peg.2359"/>
<gene>
    <name evidence="2" type="ORF">HMPREF1536_02298</name>
</gene>
<sequence length="130" mass="15182">MKTEEIKELFTRFESIVCEYNGVECWSARELYPLLGYTQWRNFLPAIEKAKASCQNAGEDTVYHFADVRKMITLAKGAEREIDNILLTRYACYLIAQNGDPRKPEIAFAQNYFAVQTRRAELVEQRLLDY</sequence>
<dbReference type="InterPro" id="IPR003497">
    <property type="entry name" value="BRO_N_domain"/>
</dbReference>
<evidence type="ECO:0000313" key="3">
    <source>
        <dbReference type="Proteomes" id="UP000033035"/>
    </source>
</evidence>
<dbReference type="EMBL" id="AQHW01000014">
    <property type="protein sequence ID" value="KKB56662.1"/>
    <property type="molecule type" value="Genomic_DNA"/>
</dbReference>
<evidence type="ECO:0000259" key="1">
    <source>
        <dbReference type="Pfam" id="PF02498"/>
    </source>
</evidence>
<dbReference type="AlphaFoldDB" id="A0A0F5JGS9"/>
<dbReference type="HOGENOM" id="CLU_065349_2_0_10"/>
<organism evidence="2 3">
    <name type="scientific">Parabacteroides gordonii MS-1 = DSM 23371</name>
    <dbReference type="NCBI Taxonomy" id="1203610"/>
    <lineage>
        <taxon>Bacteria</taxon>
        <taxon>Pseudomonadati</taxon>
        <taxon>Bacteroidota</taxon>
        <taxon>Bacteroidia</taxon>
        <taxon>Bacteroidales</taxon>
        <taxon>Tannerellaceae</taxon>
        <taxon>Parabacteroides</taxon>
    </lineage>
</organism>
<keyword evidence="3" id="KW-1185">Reference proteome</keyword>
<comment type="caution">
    <text evidence="2">The sequence shown here is derived from an EMBL/GenBank/DDBJ whole genome shotgun (WGS) entry which is preliminary data.</text>
</comment>